<reference evidence="11 12" key="1">
    <citation type="journal article" date="2010" name="Stand. Genomic Sci.">
        <title>Complete genome sequence of Thermosediminibacter oceani type strain (JW/IW-1228P).</title>
        <authorList>
            <person name="Pitluck S."/>
            <person name="Yasawong M."/>
            <person name="Munk C."/>
            <person name="Nolan M."/>
            <person name="Lapidus A."/>
            <person name="Lucas S."/>
            <person name="Glavina Del Rio T."/>
            <person name="Tice H."/>
            <person name="Cheng J.F."/>
            <person name="Bruce D."/>
            <person name="Detter C."/>
            <person name="Tapia R."/>
            <person name="Han C."/>
            <person name="Goodwin L."/>
            <person name="Liolios K."/>
            <person name="Ivanova N."/>
            <person name="Mavromatis K."/>
            <person name="Mikhailova N."/>
            <person name="Pati A."/>
            <person name="Chen A."/>
            <person name="Palaniappan K."/>
            <person name="Land M."/>
            <person name="Hauser L."/>
            <person name="Chang Y.J."/>
            <person name="Jeffries C.D."/>
            <person name="Rohde M."/>
            <person name="Spring S."/>
            <person name="Sikorski J."/>
            <person name="Goker M."/>
            <person name="Woyke T."/>
            <person name="Bristow J."/>
            <person name="Eisen J.A."/>
            <person name="Markowitz V."/>
            <person name="Hugenholtz P."/>
            <person name="Kyrpides N.C."/>
            <person name="Klenk H.P."/>
        </authorList>
    </citation>
    <scope>NUCLEOTIDE SEQUENCE [LARGE SCALE GENOMIC DNA]</scope>
    <source>
        <strain evidence="12">ATCC BAA-1034 / DSM 16646 / JW/IW-1228P</strain>
    </source>
</reference>
<evidence type="ECO:0000256" key="3">
    <source>
        <dbReference type="ARBA" id="ARBA00011738"/>
    </source>
</evidence>
<dbReference type="GO" id="GO:0004400">
    <property type="term" value="F:histidinol-phosphate transaminase activity"/>
    <property type="evidence" value="ECO:0007669"/>
    <property type="project" value="UniProtKB-UniRule"/>
</dbReference>
<dbReference type="SUPFAM" id="SSF53383">
    <property type="entry name" value="PLP-dependent transferases"/>
    <property type="match status" value="1"/>
</dbReference>
<dbReference type="KEGG" id="toc:Toce_1416"/>
<feature type="modified residue" description="N6-(pyridoxal phosphate)lysine" evidence="9">
    <location>
        <position position="222"/>
    </location>
</feature>
<keyword evidence="12" id="KW-1185">Reference proteome</keyword>
<evidence type="ECO:0000256" key="1">
    <source>
        <dbReference type="ARBA" id="ARBA00001933"/>
    </source>
</evidence>
<keyword evidence="5 9" id="KW-0028">Amino-acid biosynthesis</keyword>
<dbReference type="InterPro" id="IPR015424">
    <property type="entry name" value="PyrdxlP-dep_Trfase"/>
</dbReference>
<evidence type="ECO:0000313" key="11">
    <source>
        <dbReference type="EMBL" id="ADL08169.1"/>
    </source>
</evidence>
<evidence type="ECO:0000256" key="9">
    <source>
        <dbReference type="HAMAP-Rule" id="MF_01023"/>
    </source>
</evidence>
<keyword evidence="4 9" id="KW-0032">Aminotransferase</keyword>
<evidence type="ECO:0000259" key="10">
    <source>
        <dbReference type="Pfam" id="PF00155"/>
    </source>
</evidence>
<dbReference type="AlphaFoldDB" id="D9RXU5"/>
<dbReference type="GO" id="GO:0000105">
    <property type="term" value="P:L-histidine biosynthetic process"/>
    <property type="evidence" value="ECO:0007669"/>
    <property type="project" value="UniProtKB-UniRule"/>
</dbReference>
<dbReference type="EC" id="2.6.1.9" evidence="9"/>
<dbReference type="InterPro" id="IPR015421">
    <property type="entry name" value="PyrdxlP-dep_Trfase_major"/>
</dbReference>
<evidence type="ECO:0000256" key="6">
    <source>
        <dbReference type="ARBA" id="ARBA00022679"/>
    </source>
</evidence>
<dbReference type="InterPro" id="IPR005861">
    <property type="entry name" value="HisP_aminotrans"/>
</dbReference>
<keyword evidence="6 9" id="KW-0808">Transferase</keyword>
<dbReference type="Gene3D" id="3.40.640.10">
    <property type="entry name" value="Type I PLP-dependent aspartate aminotransferase-like (Major domain)"/>
    <property type="match status" value="1"/>
</dbReference>
<evidence type="ECO:0000256" key="2">
    <source>
        <dbReference type="ARBA" id="ARBA00007970"/>
    </source>
</evidence>
<dbReference type="HOGENOM" id="CLU_017584_3_1_9"/>
<dbReference type="PANTHER" id="PTHR42885:SF2">
    <property type="entry name" value="HISTIDINOL-PHOSPHATE AMINOTRANSFERASE"/>
    <property type="match status" value="1"/>
</dbReference>
<proteinExistence type="inferred from homology"/>
<keyword evidence="7 9" id="KW-0663">Pyridoxal phosphate</keyword>
<dbReference type="RefSeq" id="WP_013276200.1">
    <property type="nucleotide sequence ID" value="NC_014377.1"/>
</dbReference>
<dbReference type="NCBIfam" id="TIGR01141">
    <property type="entry name" value="hisC"/>
    <property type="match status" value="1"/>
</dbReference>
<dbReference type="InterPro" id="IPR015422">
    <property type="entry name" value="PyrdxlP-dep_Trfase_small"/>
</dbReference>
<evidence type="ECO:0000313" key="12">
    <source>
        <dbReference type="Proteomes" id="UP000000272"/>
    </source>
</evidence>
<keyword evidence="8 9" id="KW-0368">Histidine biosynthesis</keyword>
<dbReference type="STRING" id="555079.Toce_1416"/>
<dbReference type="Proteomes" id="UP000000272">
    <property type="component" value="Chromosome"/>
</dbReference>
<organism evidence="11 12">
    <name type="scientific">Thermosediminibacter oceani (strain ATCC BAA-1034 / DSM 16646 / JW/IW-1228P)</name>
    <dbReference type="NCBI Taxonomy" id="555079"/>
    <lineage>
        <taxon>Bacteria</taxon>
        <taxon>Bacillati</taxon>
        <taxon>Bacillota</taxon>
        <taxon>Clostridia</taxon>
        <taxon>Thermosediminibacterales</taxon>
        <taxon>Thermosediminibacteraceae</taxon>
        <taxon>Thermosediminibacter</taxon>
    </lineage>
</organism>
<protein>
    <recommendedName>
        <fullName evidence="9">Histidinol-phosphate aminotransferase</fullName>
        <ecNumber evidence="9">2.6.1.9</ecNumber>
    </recommendedName>
    <alternativeName>
        <fullName evidence="9">Imidazole acetol-phosphate transaminase</fullName>
    </alternativeName>
</protein>
<dbReference type="HAMAP" id="MF_01023">
    <property type="entry name" value="HisC_aminotrans_2"/>
    <property type="match status" value="1"/>
</dbReference>
<accession>D9RXU5</accession>
<comment type="subunit">
    <text evidence="3 9">Homodimer.</text>
</comment>
<dbReference type="eggNOG" id="COG0079">
    <property type="taxonomic scope" value="Bacteria"/>
</dbReference>
<comment type="catalytic activity">
    <reaction evidence="9">
        <text>L-histidinol phosphate + 2-oxoglutarate = 3-(imidazol-4-yl)-2-oxopropyl phosphate + L-glutamate</text>
        <dbReference type="Rhea" id="RHEA:23744"/>
        <dbReference type="ChEBI" id="CHEBI:16810"/>
        <dbReference type="ChEBI" id="CHEBI:29985"/>
        <dbReference type="ChEBI" id="CHEBI:57766"/>
        <dbReference type="ChEBI" id="CHEBI:57980"/>
        <dbReference type="EC" id="2.6.1.9"/>
    </reaction>
</comment>
<evidence type="ECO:0000256" key="5">
    <source>
        <dbReference type="ARBA" id="ARBA00022605"/>
    </source>
</evidence>
<evidence type="ECO:0000256" key="4">
    <source>
        <dbReference type="ARBA" id="ARBA00022576"/>
    </source>
</evidence>
<dbReference type="Gene3D" id="3.90.1150.10">
    <property type="entry name" value="Aspartate Aminotransferase, domain 1"/>
    <property type="match status" value="1"/>
</dbReference>
<dbReference type="GO" id="GO:0030170">
    <property type="term" value="F:pyridoxal phosphate binding"/>
    <property type="evidence" value="ECO:0007669"/>
    <property type="project" value="InterPro"/>
</dbReference>
<feature type="domain" description="Aminotransferase class I/classII large" evidence="10">
    <location>
        <begin position="26"/>
        <end position="356"/>
    </location>
</feature>
<dbReference type="InterPro" id="IPR004839">
    <property type="entry name" value="Aminotransferase_I/II_large"/>
</dbReference>
<dbReference type="EMBL" id="CP002131">
    <property type="protein sequence ID" value="ADL08169.1"/>
    <property type="molecule type" value="Genomic_DNA"/>
</dbReference>
<evidence type="ECO:0000256" key="7">
    <source>
        <dbReference type="ARBA" id="ARBA00022898"/>
    </source>
</evidence>
<comment type="pathway">
    <text evidence="9">Amino-acid biosynthesis; L-histidine biosynthesis; L-histidine from 5-phospho-alpha-D-ribose 1-diphosphate: step 7/9.</text>
</comment>
<dbReference type="PANTHER" id="PTHR42885">
    <property type="entry name" value="HISTIDINOL-PHOSPHATE AMINOTRANSFERASE-RELATED"/>
    <property type="match status" value="1"/>
</dbReference>
<sequence>MKSTSKYLREDLLKLSPYKPAKEPCQIKLNSNESPYDLPEDLKMRIWERVKKESFNCYYDPSCDEVRQALAGYLGIEPDKIFVGSGADEIIYDIVLAFAGPGREVIIPVPAFPSYETFSIISGARVINIPLLLEKYATGWKWSLDVLKIKKYFKKDTPQVMFICYPNNPTGDYFEEEDIIELIDGFNGIVAIDEAYYEFGGRTFINRLSDYPNLVIIRTFSKVFSLAGLRIGYAVANEALIEEFYKVKPPYNVSLFSQIAAVEVLKNMDWVEKVRRKIISARENLKTKLEGIPGITVYPSSANFFLCRFEISRDYVYQKLLEKGILTKKPEGEGVENTLRFSVGTPKQNEVLIRSLKEILKGS</sequence>
<evidence type="ECO:0000256" key="8">
    <source>
        <dbReference type="ARBA" id="ARBA00023102"/>
    </source>
</evidence>
<dbReference type="CDD" id="cd00609">
    <property type="entry name" value="AAT_like"/>
    <property type="match status" value="1"/>
</dbReference>
<gene>
    <name evidence="9" type="primary">hisC</name>
    <name evidence="11" type="ordered locus">Toce_1416</name>
</gene>
<comment type="similarity">
    <text evidence="2 9">Belongs to the class-II pyridoxal-phosphate-dependent aminotransferase family. Histidinol-phosphate aminotransferase subfamily.</text>
</comment>
<dbReference type="Pfam" id="PF00155">
    <property type="entry name" value="Aminotran_1_2"/>
    <property type="match status" value="1"/>
</dbReference>
<comment type="cofactor">
    <cofactor evidence="1 9">
        <name>pyridoxal 5'-phosphate</name>
        <dbReference type="ChEBI" id="CHEBI:597326"/>
    </cofactor>
</comment>
<dbReference type="UniPathway" id="UPA00031">
    <property type="reaction ID" value="UER00012"/>
</dbReference>
<name>D9RXU5_THEOJ</name>